<name>A0AAW6REK3_9BURK</name>
<feature type="region of interest" description="Disordered" evidence="1">
    <location>
        <begin position="1"/>
        <end position="23"/>
    </location>
</feature>
<reference evidence="2 3" key="1">
    <citation type="submission" date="2023-04" db="EMBL/GenBank/DDBJ databases">
        <title>Ottowia paracancer sp. nov., isolated from human stomach.</title>
        <authorList>
            <person name="Song Y."/>
        </authorList>
    </citation>
    <scope>NUCLEOTIDE SEQUENCE [LARGE SCALE GENOMIC DNA]</scope>
    <source>
        <strain evidence="2 3">10c7w1</strain>
    </source>
</reference>
<evidence type="ECO:0000313" key="3">
    <source>
        <dbReference type="Proteomes" id="UP001237156"/>
    </source>
</evidence>
<dbReference type="CDD" id="cd10032">
    <property type="entry name" value="UDG-F6_HDG"/>
    <property type="match status" value="1"/>
</dbReference>
<organism evidence="2 3">
    <name type="scientific">Ottowia cancrivicina</name>
    <dbReference type="NCBI Taxonomy" id="3040346"/>
    <lineage>
        <taxon>Bacteria</taxon>
        <taxon>Pseudomonadati</taxon>
        <taxon>Pseudomonadota</taxon>
        <taxon>Betaproteobacteria</taxon>
        <taxon>Burkholderiales</taxon>
        <taxon>Comamonadaceae</taxon>
        <taxon>Ottowia</taxon>
    </lineage>
</organism>
<protein>
    <submittedName>
        <fullName evidence="2">DNA glycosylase</fullName>
    </submittedName>
</protein>
<comment type="caution">
    <text evidence="2">The sequence shown here is derived from an EMBL/GenBank/DDBJ whole genome shotgun (WGS) entry which is preliminary data.</text>
</comment>
<proteinExistence type="predicted"/>
<keyword evidence="3" id="KW-1185">Reference proteome</keyword>
<dbReference type="RefSeq" id="WP_279523626.1">
    <property type="nucleotide sequence ID" value="NZ_JARVII010000002.1"/>
</dbReference>
<dbReference type="InterPro" id="IPR036895">
    <property type="entry name" value="Uracil-DNA_glycosylase-like_sf"/>
</dbReference>
<dbReference type="Proteomes" id="UP001237156">
    <property type="component" value="Unassembled WGS sequence"/>
</dbReference>
<accession>A0AAW6REK3</accession>
<evidence type="ECO:0000313" key="2">
    <source>
        <dbReference type="EMBL" id="MDG9698564.1"/>
    </source>
</evidence>
<dbReference type="AlphaFoldDB" id="A0AAW6REK3"/>
<gene>
    <name evidence="2" type="ORF">QB898_02310</name>
</gene>
<dbReference type="SUPFAM" id="SSF52141">
    <property type="entry name" value="Uracil-DNA glycosylase-like"/>
    <property type="match status" value="1"/>
</dbReference>
<evidence type="ECO:0000256" key="1">
    <source>
        <dbReference type="SAM" id="MobiDB-lite"/>
    </source>
</evidence>
<dbReference type="Gene3D" id="3.40.470.10">
    <property type="entry name" value="Uracil-DNA glycosylase-like domain"/>
    <property type="match status" value="1"/>
</dbReference>
<dbReference type="EMBL" id="JARVII010000002">
    <property type="protein sequence ID" value="MDG9698564.1"/>
    <property type="molecule type" value="Genomic_DNA"/>
</dbReference>
<sequence length="220" mass="24175">MPEPKTPSSAAPSSAPPPARQPIETHPFAAVLPPKATVMMMGSFPPAPEKRCMDFHYPNYQNDMWRIYGLAFFGDVAHFQVAGKKRFDAVRIRAFLMERGIALCPAVRRARREQGNASDAFLTVIEPVNLAAVLPQVPHCRTLFATGGKAAEVLLGLLAAQSPKAPVPQLPKPGHSIPYGYAGRSLQLYRLPSTSRAYPMPLLQKAQIWRAFFKSQGLLD</sequence>